<dbReference type="Proteomes" id="UP001642540">
    <property type="component" value="Unassembled WGS sequence"/>
</dbReference>
<proteinExistence type="predicted"/>
<gene>
    <name evidence="2" type="ORF">ODALV1_LOCUS24012</name>
</gene>
<sequence>MNLNVVIPTAILSVAPDQPENRRNIVISIFSTALLIFIDLRNDSIFIGCFTCSAKGDSFHPPKRYRFGFATVLKTVPYDFLLSFHTLSHYWTELHSNLNLKGDASTKNCLSIWSYRKEPEYDDKSCEIFEAYFNHINCSEFGNCIYYHAILFLIQLETPKDIDNLRQVLPFGHNENKWTYQVLFPKVNILDAKLSAFVIPLEFSVWLCILVSTAIISVWLIVVELERLEFVLFWQFAVLLEQDDGNIYRRKKLGGKTIIMLWIFSAVFLRQFHGSSLYTLMTAENVQLDYPQNTAELLIRDDFDLLLPQEFHDYLYQFFSQDESQVSQWVAKLYLKIMDKAYLIHSKFEITYTNFVEYIRTTHC</sequence>
<feature type="transmembrane region" description="Helical" evidence="1">
    <location>
        <begin position="259"/>
        <end position="281"/>
    </location>
</feature>
<keyword evidence="1" id="KW-0812">Transmembrane</keyword>
<keyword evidence="1" id="KW-1133">Transmembrane helix</keyword>
<evidence type="ECO:0000313" key="2">
    <source>
        <dbReference type="EMBL" id="CAL8131063.1"/>
    </source>
</evidence>
<feature type="transmembrane region" description="Helical" evidence="1">
    <location>
        <begin position="203"/>
        <end position="223"/>
    </location>
</feature>
<reference evidence="2 3" key="1">
    <citation type="submission" date="2024-08" db="EMBL/GenBank/DDBJ databases">
        <authorList>
            <person name="Cucini C."/>
            <person name="Frati F."/>
        </authorList>
    </citation>
    <scope>NUCLEOTIDE SEQUENCE [LARGE SCALE GENOMIC DNA]</scope>
</reference>
<keyword evidence="1" id="KW-0472">Membrane</keyword>
<comment type="caution">
    <text evidence="2">The sequence shown here is derived from an EMBL/GenBank/DDBJ whole genome shotgun (WGS) entry which is preliminary data.</text>
</comment>
<accession>A0ABP1RMR1</accession>
<keyword evidence="3" id="KW-1185">Reference proteome</keyword>
<evidence type="ECO:0000256" key="1">
    <source>
        <dbReference type="SAM" id="Phobius"/>
    </source>
</evidence>
<dbReference type="EMBL" id="CAXLJM020000086">
    <property type="protein sequence ID" value="CAL8131063.1"/>
    <property type="molecule type" value="Genomic_DNA"/>
</dbReference>
<organism evidence="2 3">
    <name type="scientific">Orchesella dallaii</name>
    <dbReference type="NCBI Taxonomy" id="48710"/>
    <lineage>
        <taxon>Eukaryota</taxon>
        <taxon>Metazoa</taxon>
        <taxon>Ecdysozoa</taxon>
        <taxon>Arthropoda</taxon>
        <taxon>Hexapoda</taxon>
        <taxon>Collembola</taxon>
        <taxon>Entomobryomorpha</taxon>
        <taxon>Entomobryoidea</taxon>
        <taxon>Orchesellidae</taxon>
        <taxon>Orchesellinae</taxon>
        <taxon>Orchesella</taxon>
    </lineage>
</organism>
<name>A0ABP1RMR1_9HEXA</name>
<protein>
    <submittedName>
        <fullName evidence="2">Uncharacterized protein</fullName>
    </submittedName>
</protein>
<evidence type="ECO:0000313" key="3">
    <source>
        <dbReference type="Proteomes" id="UP001642540"/>
    </source>
</evidence>